<sequence>MKHVVVAMSGGVDSSVAGYLLLKQGMSVDGVFFILFDDPPTMNFAKEVAKFLGIKLHIEDLRKDFREKVIEPFFIGYKKGITPNPCILCNKYIKFPALKCLADKLNAKWFATGHYARIVRQAGQAILLKGIDKNKDQSYFLYAIKRKLLQQLVFPLGEYTKDEVKKIADEAGIRAKTSEESVEVCFLREKRYYELIKGASHGPIIEKSTGKIVGQHRGIHLFTIGQRKRIGVSFGYPAYVVHIDPTINAVYVGSRKEACWKEIFVEDINWLYDPEGESFECDIKLRYAMNPEKAVVSIINNKAKVVFYKPQFAPAPGQSAVFYRDDMVLGGGIIMEKERYSEVPRSHQSQQ</sequence>
<keyword evidence="2 9" id="KW-0808">Transferase</keyword>
<dbReference type="InterPro" id="IPR046884">
    <property type="entry name" value="MnmA-like_central"/>
</dbReference>
<dbReference type="GO" id="GO:0005737">
    <property type="term" value="C:cytoplasm"/>
    <property type="evidence" value="ECO:0007669"/>
    <property type="project" value="UniProtKB-SubCell"/>
</dbReference>
<feature type="domain" description="tRNA-specific 2-thiouridylase MnmA-like central" evidence="11">
    <location>
        <begin position="198"/>
        <end position="254"/>
    </location>
</feature>
<dbReference type="GO" id="GO:0005524">
    <property type="term" value="F:ATP binding"/>
    <property type="evidence" value="ECO:0007669"/>
    <property type="project" value="UniProtKB-KW"/>
</dbReference>
<comment type="function">
    <text evidence="9">Catalyzes the 2-thiolation of uridine at the wobble position (U34) of tRNA, leading to the formation of s(2)U34.</text>
</comment>
<dbReference type="Gene3D" id="2.40.30.10">
    <property type="entry name" value="Translation factors"/>
    <property type="match status" value="1"/>
</dbReference>
<keyword evidence="9" id="KW-0963">Cytoplasm</keyword>
<gene>
    <name evidence="9 12" type="primary">mnmA</name>
    <name evidence="12" type="ORF">ENV75_01325</name>
</gene>
<feature type="region of interest" description="Interaction with tRNA" evidence="9">
    <location>
        <begin position="135"/>
        <end position="137"/>
    </location>
</feature>
<evidence type="ECO:0000256" key="9">
    <source>
        <dbReference type="HAMAP-Rule" id="MF_00144"/>
    </source>
</evidence>
<keyword evidence="6 9" id="KW-0694">RNA-binding</keyword>
<dbReference type="EC" id="2.8.1.13" evidence="9"/>
<dbReference type="HAMAP" id="MF_00144">
    <property type="entry name" value="tRNA_thiouridyl_MnmA"/>
    <property type="match status" value="1"/>
</dbReference>
<evidence type="ECO:0000256" key="7">
    <source>
        <dbReference type="ARBA" id="ARBA00023157"/>
    </source>
</evidence>
<feature type="binding site" evidence="9">
    <location>
        <position position="33"/>
    </location>
    <ligand>
        <name>ATP</name>
        <dbReference type="ChEBI" id="CHEBI:30616"/>
    </ligand>
</feature>
<dbReference type="NCBIfam" id="TIGR00420">
    <property type="entry name" value="trmU"/>
    <property type="match status" value="1"/>
</dbReference>
<proteinExistence type="inferred from homology"/>
<dbReference type="Gene3D" id="2.30.30.280">
    <property type="entry name" value="Adenine nucleotide alpha hydrolases-like domains"/>
    <property type="match status" value="1"/>
</dbReference>
<dbReference type="Gene3D" id="3.40.50.620">
    <property type="entry name" value="HUPs"/>
    <property type="match status" value="1"/>
</dbReference>
<comment type="catalytic activity">
    <reaction evidence="8 9">
        <text>S-sulfanyl-L-cysteinyl-[protein] + uridine(34) in tRNA + AH2 + ATP = 2-thiouridine(34) in tRNA + L-cysteinyl-[protein] + A + AMP + diphosphate + H(+)</text>
        <dbReference type="Rhea" id="RHEA:47032"/>
        <dbReference type="Rhea" id="RHEA-COMP:10131"/>
        <dbReference type="Rhea" id="RHEA-COMP:11726"/>
        <dbReference type="Rhea" id="RHEA-COMP:11727"/>
        <dbReference type="Rhea" id="RHEA-COMP:11728"/>
        <dbReference type="ChEBI" id="CHEBI:13193"/>
        <dbReference type="ChEBI" id="CHEBI:15378"/>
        <dbReference type="ChEBI" id="CHEBI:17499"/>
        <dbReference type="ChEBI" id="CHEBI:29950"/>
        <dbReference type="ChEBI" id="CHEBI:30616"/>
        <dbReference type="ChEBI" id="CHEBI:33019"/>
        <dbReference type="ChEBI" id="CHEBI:61963"/>
        <dbReference type="ChEBI" id="CHEBI:65315"/>
        <dbReference type="ChEBI" id="CHEBI:87170"/>
        <dbReference type="ChEBI" id="CHEBI:456215"/>
        <dbReference type="EC" id="2.8.1.13"/>
    </reaction>
</comment>
<evidence type="ECO:0000256" key="2">
    <source>
        <dbReference type="ARBA" id="ARBA00022679"/>
    </source>
</evidence>
<evidence type="ECO:0000256" key="4">
    <source>
        <dbReference type="ARBA" id="ARBA00022741"/>
    </source>
</evidence>
<feature type="binding site" evidence="9">
    <location>
        <position position="113"/>
    </location>
    <ligand>
        <name>ATP</name>
        <dbReference type="ChEBI" id="CHEBI:30616"/>
    </ligand>
</feature>
<dbReference type="EMBL" id="DTHO01000011">
    <property type="protein sequence ID" value="HGG99081.1"/>
    <property type="molecule type" value="Genomic_DNA"/>
</dbReference>
<dbReference type="FunFam" id="2.30.30.280:FF:000001">
    <property type="entry name" value="tRNA-specific 2-thiouridylase MnmA"/>
    <property type="match status" value="1"/>
</dbReference>
<dbReference type="AlphaFoldDB" id="A0A7C4AIU1"/>
<comment type="caution">
    <text evidence="12">The sequence shown here is derived from an EMBL/GenBank/DDBJ whole genome shotgun (WGS) entry which is preliminary data.</text>
</comment>
<accession>A0A7C4AIU1</accession>
<keyword evidence="3 9" id="KW-0819">tRNA processing</keyword>
<evidence type="ECO:0000256" key="3">
    <source>
        <dbReference type="ARBA" id="ARBA00022694"/>
    </source>
</evidence>
<evidence type="ECO:0000256" key="6">
    <source>
        <dbReference type="ARBA" id="ARBA00022884"/>
    </source>
</evidence>
<dbReference type="GO" id="GO:0002143">
    <property type="term" value="P:tRNA wobble position uridine thiolation"/>
    <property type="evidence" value="ECO:0007669"/>
    <property type="project" value="TreeGrafter"/>
</dbReference>
<keyword evidence="1 9" id="KW-0820">tRNA-binding</keyword>
<evidence type="ECO:0000256" key="1">
    <source>
        <dbReference type="ARBA" id="ARBA00022555"/>
    </source>
</evidence>
<dbReference type="Pfam" id="PF20258">
    <property type="entry name" value="tRNA_Me_trans_C"/>
    <property type="match status" value="1"/>
</dbReference>
<dbReference type="NCBIfam" id="NF001138">
    <property type="entry name" value="PRK00143.1"/>
    <property type="match status" value="1"/>
</dbReference>
<feature type="binding site" evidence="9">
    <location>
        <begin position="7"/>
        <end position="14"/>
    </location>
    <ligand>
        <name>ATP</name>
        <dbReference type="ChEBI" id="CHEBI:30616"/>
    </ligand>
</feature>
<dbReference type="InterPro" id="IPR023382">
    <property type="entry name" value="MnmA-like_central_sf"/>
</dbReference>
<name>A0A7C4AIU1_9BACT</name>
<organism evidence="12">
    <name type="scientific">Thermodesulfovibrio aggregans</name>
    <dbReference type="NCBI Taxonomy" id="86166"/>
    <lineage>
        <taxon>Bacteria</taxon>
        <taxon>Pseudomonadati</taxon>
        <taxon>Nitrospirota</taxon>
        <taxon>Thermodesulfovibrionia</taxon>
        <taxon>Thermodesulfovibrionales</taxon>
        <taxon>Thermodesulfovibrionaceae</taxon>
        <taxon>Thermodesulfovibrio</taxon>
    </lineage>
</organism>
<dbReference type="Pfam" id="PF03054">
    <property type="entry name" value="tRNA_Me_trans"/>
    <property type="match status" value="1"/>
</dbReference>
<feature type="site" description="Interaction with tRNA" evidence="9">
    <location>
        <position position="114"/>
    </location>
</feature>
<dbReference type="CDD" id="cd01998">
    <property type="entry name" value="MnmA_TRMU-like"/>
    <property type="match status" value="1"/>
</dbReference>
<dbReference type="SUPFAM" id="SSF52402">
    <property type="entry name" value="Adenine nucleotide alpha hydrolases-like"/>
    <property type="match status" value="1"/>
</dbReference>
<keyword evidence="7" id="KW-1015">Disulfide bond</keyword>
<comment type="subcellular location">
    <subcellularLocation>
        <location evidence="9">Cytoplasm</location>
    </subcellularLocation>
</comment>
<evidence type="ECO:0000256" key="5">
    <source>
        <dbReference type="ARBA" id="ARBA00022840"/>
    </source>
</evidence>
<dbReference type="Pfam" id="PF20259">
    <property type="entry name" value="tRNA_Me_trans_M"/>
    <property type="match status" value="1"/>
</dbReference>
<dbReference type="GO" id="GO:0103016">
    <property type="term" value="F:tRNA-uridine 2-sulfurtransferase activity"/>
    <property type="evidence" value="ECO:0007669"/>
    <property type="project" value="UniProtKB-EC"/>
</dbReference>
<keyword evidence="4 9" id="KW-0547">Nucleotide-binding</keyword>
<comment type="similarity">
    <text evidence="9">Belongs to the MnmA/TRMU family.</text>
</comment>
<feature type="active site" description="Nucleophile" evidence="9">
    <location>
        <position position="89"/>
    </location>
</feature>
<comment type="caution">
    <text evidence="9">Lacks conserved residue(s) required for the propagation of feature annotation.</text>
</comment>
<reference evidence="12" key="1">
    <citation type="journal article" date="2020" name="mSystems">
        <title>Genome- and Community-Level Interaction Insights into Carbon Utilization and Element Cycling Functions of Hydrothermarchaeota in Hydrothermal Sediment.</title>
        <authorList>
            <person name="Zhou Z."/>
            <person name="Liu Y."/>
            <person name="Xu W."/>
            <person name="Pan J."/>
            <person name="Luo Z.H."/>
            <person name="Li M."/>
        </authorList>
    </citation>
    <scope>NUCLEOTIDE SEQUENCE [LARGE SCALE GENOMIC DNA]</scope>
    <source>
        <strain evidence="12">SpSt-788</strain>
    </source>
</reference>
<feature type="region of interest" description="Interaction with tRNA" evidence="9">
    <location>
        <begin position="286"/>
        <end position="287"/>
    </location>
</feature>
<evidence type="ECO:0000259" key="11">
    <source>
        <dbReference type="Pfam" id="PF20259"/>
    </source>
</evidence>
<dbReference type="GO" id="GO:0000049">
    <property type="term" value="F:tRNA binding"/>
    <property type="evidence" value="ECO:0007669"/>
    <property type="project" value="UniProtKB-KW"/>
</dbReference>
<feature type="site" description="Interaction with tRNA" evidence="9">
    <location>
        <position position="318"/>
    </location>
</feature>
<keyword evidence="5 9" id="KW-0067">ATP-binding</keyword>
<dbReference type="PANTHER" id="PTHR11933:SF5">
    <property type="entry name" value="MITOCHONDRIAL TRNA-SPECIFIC 2-THIOURIDYLASE 1"/>
    <property type="match status" value="1"/>
</dbReference>
<feature type="domain" description="tRNA-specific 2-thiouridylase MnmA-like C-terminal" evidence="10">
    <location>
        <begin position="261"/>
        <end position="334"/>
    </location>
</feature>
<feature type="active site" description="Cysteine persulfide intermediate" evidence="9">
    <location>
        <position position="185"/>
    </location>
</feature>
<protein>
    <recommendedName>
        <fullName evidence="9">tRNA-specific 2-thiouridylase MnmA</fullName>
        <ecNumber evidence="9">2.8.1.13</ecNumber>
    </recommendedName>
</protein>
<dbReference type="PANTHER" id="PTHR11933">
    <property type="entry name" value="TRNA 5-METHYLAMINOMETHYL-2-THIOURIDYLATE -METHYLTRANSFERASE"/>
    <property type="match status" value="1"/>
</dbReference>
<dbReference type="InterPro" id="IPR046885">
    <property type="entry name" value="MnmA-like_C"/>
</dbReference>
<dbReference type="InterPro" id="IPR014729">
    <property type="entry name" value="Rossmann-like_a/b/a_fold"/>
</dbReference>
<dbReference type="InterPro" id="IPR004506">
    <property type="entry name" value="MnmA-like"/>
</dbReference>
<evidence type="ECO:0000259" key="10">
    <source>
        <dbReference type="Pfam" id="PF20258"/>
    </source>
</evidence>
<evidence type="ECO:0000256" key="8">
    <source>
        <dbReference type="ARBA" id="ARBA00051542"/>
    </source>
</evidence>
<evidence type="ECO:0000313" key="12">
    <source>
        <dbReference type="EMBL" id="HGG99081.1"/>
    </source>
</evidence>